<keyword evidence="2 5" id="KW-0812">Transmembrane</keyword>
<sequence length="180" mass="19301">MALLVLGLLLWSLPHLAKRIFPGFSRALGAAERPAVTAAIVVGVVLMVIGYRSWFGTVYWVRTPALAGINNLLMLVAVYLFAAAGMKTWVARHYRHPMLTGMLIWSLAHLLVNGDTPSFVLFGGLGLWALVEIVLTNRTKWAPPAATGGARKEAMAVLGTVIVYGAIAGLHYAAGYPTFG</sequence>
<evidence type="ECO:0000259" key="6">
    <source>
        <dbReference type="Pfam" id="PF07298"/>
    </source>
</evidence>
<evidence type="ECO:0000256" key="4">
    <source>
        <dbReference type="ARBA" id="ARBA00023136"/>
    </source>
</evidence>
<gene>
    <name evidence="7" type="ORF">EOW65_05935</name>
</gene>
<keyword evidence="4 5" id="KW-0472">Membrane</keyword>
<feature type="transmembrane region" description="Helical" evidence="5">
    <location>
        <begin position="110"/>
        <end position="135"/>
    </location>
</feature>
<evidence type="ECO:0000256" key="1">
    <source>
        <dbReference type="ARBA" id="ARBA00004141"/>
    </source>
</evidence>
<evidence type="ECO:0000256" key="3">
    <source>
        <dbReference type="ARBA" id="ARBA00022989"/>
    </source>
</evidence>
<reference evidence="7 8" key="1">
    <citation type="submission" date="2019-01" db="EMBL/GenBank/DDBJ databases">
        <title>Sinorhodobacter populi sp. nov. isolated from the symptomatic bark tissue of Populus euramericana canker.</title>
        <authorList>
            <person name="Xu G."/>
        </authorList>
    </citation>
    <scope>NUCLEOTIDE SEQUENCE [LARGE SCALE GENOMIC DNA]</scope>
    <source>
        <strain evidence="7 8">CCTCC AB2012026</strain>
    </source>
</reference>
<comment type="subcellular location">
    <subcellularLocation>
        <location evidence="1">Membrane</location>
        <topology evidence="1">Multi-pass membrane protein</topology>
    </subcellularLocation>
</comment>
<keyword evidence="3 5" id="KW-1133">Transmembrane helix</keyword>
<evidence type="ECO:0000256" key="5">
    <source>
        <dbReference type="SAM" id="Phobius"/>
    </source>
</evidence>
<dbReference type="AlphaFoldDB" id="A0A443LMW1"/>
<feature type="domain" description="NnrU" evidence="6">
    <location>
        <begin position="3"/>
        <end position="173"/>
    </location>
</feature>
<feature type="transmembrane region" description="Helical" evidence="5">
    <location>
        <begin position="155"/>
        <end position="174"/>
    </location>
</feature>
<dbReference type="InterPro" id="IPR009915">
    <property type="entry name" value="NnrU_dom"/>
</dbReference>
<name>A0A443LMW1_9RHOB</name>
<feature type="transmembrane region" description="Helical" evidence="5">
    <location>
        <begin position="35"/>
        <end position="60"/>
    </location>
</feature>
<dbReference type="GO" id="GO:0016020">
    <property type="term" value="C:membrane"/>
    <property type="evidence" value="ECO:0007669"/>
    <property type="project" value="UniProtKB-SubCell"/>
</dbReference>
<dbReference type="RefSeq" id="WP_128148061.1">
    <property type="nucleotide sequence ID" value="NZ_SAVB01000006.1"/>
</dbReference>
<dbReference type="Proteomes" id="UP000286594">
    <property type="component" value="Unassembled WGS sequence"/>
</dbReference>
<keyword evidence="8" id="KW-1185">Reference proteome</keyword>
<comment type="caution">
    <text evidence="7">The sequence shown here is derived from an EMBL/GenBank/DDBJ whole genome shotgun (WGS) entry which is preliminary data.</text>
</comment>
<feature type="transmembrane region" description="Helical" evidence="5">
    <location>
        <begin position="72"/>
        <end position="90"/>
    </location>
</feature>
<dbReference type="OrthoDB" id="5293641at2"/>
<dbReference type="EMBL" id="SAVB01000006">
    <property type="protein sequence ID" value="RWR50493.1"/>
    <property type="molecule type" value="Genomic_DNA"/>
</dbReference>
<accession>A0A443LMW1</accession>
<proteinExistence type="predicted"/>
<evidence type="ECO:0000313" key="7">
    <source>
        <dbReference type="EMBL" id="RWR50493.1"/>
    </source>
</evidence>
<dbReference type="Pfam" id="PF07298">
    <property type="entry name" value="NnrU"/>
    <property type="match status" value="1"/>
</dbReference>
<evidence type="ECO:0000256" key="2">
    <source>
        <dbReference type="ARBA" id="ARBA00022692"/>
    </source>
</evidence>
<protein>
    <recommendedName>
        <fullName evidence="6">NnrU domain-containing protein</fullName>
    </recommendedName>
</protein>
<organism evidence="7 8">
    <name type="scientific">Paenirhodobacter ferrireducens</name>
    <dbReference type="NCBI Taxonomy" id="1215032"/>
    <lineage>
        <taxon>Bacteria</taxon>
        <taxon>Pseudomonadati</taxon>
        <taxon>Pseudomonadota</taxon>
        <taxon>Alphaproteobacteria</taxon>
        <taxon>Rhodobacterales</taxon>
        <taxon>Rhodobacter group</taxon>
        <taxon>Paenirhodobacter</taxon>
    </lineage>
</organism>
<evidence type="ECO:0000313" key="8">
    <source>
        <dbReference type="Proteomes" id="UP000286594"/>
    </source>
</evidence>